<dbReference type="Gene3D" id="1.10.420.10">
    <property type="entry name" value="Peroxidase, domain 2"/>
    <property type="match status" value="1"/>
</dbReference>
<evidence type="ECO:0000256" key="5">
    <source>
        <dbReference type="ARBA" id="ARBA00022559"/>
    </source>
</evidence>
<evidence type="ECO:0000256" key="10">
    <source>
        <dbReference type="ARBA" id="ARBA00023004"/>
    </source>
</evidence>
<dbReference type="Proteomes" id="UP000276215">
    <property type="component" value="Unassembled WGS sequence"/>
</dbReference>
<dbReference type="EC" id="1.11.1.-" evidence="14"/>
<dbReference type="PRINTS" id="PR00459">
    <property type="entry name" value="ASPEROXIDASE"/>
</dbReference>
<dbReference type="SUPFAM" id="SSF48113">
    <property type="entry name" value="Heme-dependent peroxidases"/>
    <property type="match status" value="1"/>
</dbReference>
<evidence type="ECO:0000256" key="4">
    <source>
        <dbReference type="ARBA" id="ARBA00005997"/>
    </source>
</evidence>
<evidence type="ECO:0000313" key="18">
    <source>
        <dbReference type="Proteomes" id="UP000276215"/>
    </source>
</evidence>
<comment type="subunit">
    <text evidence="12">Forms a one-to-one complex with cytochrome c.</text>
</comment>
<evidence type="ECO:0000256" key="8">
    <source>
        <dbReference type="ARBA" id="ARBA00022946"/>
    </source>
</evidence>
<keyword evidence="7" id="KW-0479">Metal-binding</keyword>
<dbReference type="GO" id="GO:0004130">
    <property type="term" value="F:cytochrome-c peroxidase activity"/>
    <property type="evidence" value="ECO:0007669"/>
    <property type="project" value="UniProtKB-EC"/>
</dbReference>
<evidence type="ECO:0000256" key="3">
    <source>
        <dbReference type="ARBA" id="ARBA00004569"/>
    </source>
</evidence>
<dbReference type="GO" id="GO:0000302">
    <property type="term" value="P:response to reactive oxygen species"/>
    <property type="evidence" value="ECO:0007669"/>
    <property type="project" value="TreeGrafter"/>
</dbReference>
<evidence type="ECO:0000256" key="11">
    <source>
        <dbReference type="ARBA" id="ARBA00023128"/>
    </source>
</evidence>
<protein>
    <recommendedName>
        <fullName evidence="14">Peroxidase</fullName>
        <ecNumber evidence="14">1.11.1.-</ecNumber>
    </recommendedName>
</protein>
<dbReference type="InterPro" id="IPR019794">
    <property type="entry name" value="Peroxidases_AS"/>
</dbReference>
<reference evidence="17 18" key="1">
    <citation type="journal article" date="2018" name="Nat. Ecol. Evol.">
        <title>Pezizomycetes genomes reveal the molecular basis of ectomycorrhizal truffle lifestyle.</title>
        <authorList>
            <person name="Murat C."/>
            <person name="Payen T."/>
            <person name="Noel B."/>
            <person name="Kuo A."/>
            <person name="Morin E."/>
            <person name="Chen J."/>
            <person name="Kohler A."/>
            <person name="Krizsan K."/>
            <person name="Balestrini R."/>
            <person name="Da Silva C."/>
            <person name="Montanini B."/>
            <person name="Hainaut M."/>
            <person name="Levati E."/>
            <person name="Barry K.W."/>
            <person name="Belfiori B."/>
            <person name="Cichocki N."/>
            <person name="Clum A."/>
            <person name="Dockter R.B."/>
            <person name="Fauchery L."/>
            <person name="Guy J."/>
            <person name="Iotti M."/>
            <person name="Le Tacon F."/>
            <person name="Lindquist E.A."/>
            <person name="Lipzen A."/>
            <person name="Malagnac F."/>
            <person name="Mello A."/>
            <person name="Molinier V."/>
            <person name="Miyauchi S."/>
            <person name="Poulain J."/>
            <person name="Riccioni C."/>
            <person name="Rubini A."/>
            <person name="Sitrit Y."/>
            <person name="Splivallo R."/>
            <person name="Traeger S."/>
            <person name="Wang M."/>
            <person name="Zifcakova L."/>
            <person name="Wipf D."/>
            <person name="Zambonelli A."/>
            <person name="Paolocci F."/>
            <person name="Nowrousian M."/>
            <person name="Ottonello S."/>
            <person name="Baldrian P."/>
            <person name="Spatafora J.W."/>
            <person name="Henrissat B."/>
            <person name="Nagy L.G."/>
            <person name="Aury J.M."/>
            <person name="Wincker P."/>
            <person name="Grigoriev I.V."/>
            <person name="Bonfante P."/>
            <person name="Martin F.M."/>
        </authorList>
    </citation>
    <scope>NUCLEOTIDE SEQUENCE [LARGE SCALE GENOMIC DNA]</scope>
    <source>
        <strain evidence="17 18">120613-1</strain>
    </source>
</reference>
<keyword evidence="10" id="KW-0408">Iron</keyword>
<dbReference type="Gene3D" id="1.10.520.10">
    <property type="match status" value="1"/>
</dbReference>
<dbReference type="InterPro" id="IPR019793">
    <property type="entry name" value="Peroxidases_heam-ligand_BS"/>
</dbReference>
<keyword evidence="6" id="KW-0349">Heme</keyword>
<evidence type="ECO:0000256" key="12">
    <source>
        <dbReference type="ARBA" id="ARBA00038574"/>
    </source>
</evidence>
<dbReference type="PANTHER" id="PTHR31356">
    <property type="entry name" value="THYLAKOID LUMENAL 29 KDA PROTEIN, CHLOROPLASTIC-RELATED"/>
    <property type="match status" value="1"/>
</dbReference>
<accession>A0A3N4JAG0</accession>
<dbReference type="Pfam" id="PF00141">
    <property type="entry name" value="peroxidase"/>
    <property type="match status" value="1"/>
</dbReference>
<keyword evidence="8" id="KW-0809">Transit peptide</keyword>
<feature type="region of interest" description="Disordered" evidence="15">
    <location>
        <begin position="28"/>
        <end position="59"/>
    </location>
</feature>
<dbReference type="GO" id="GO:0020037">
    <property type="term" value="F:heme binding"/>
    <property type="evidence" value="ECO:0007669"/>
    <property type="project" value="UniProtKB-UniRule"/>
</dbReference>
<dbReference type="OrthoDB" id="2859658at2759"/>
<dbReference type="FunFam" id="1.10.420.10:FF:000009">
    <property type="entry name" value="Ascorbate peroxidase"/>
    <property type="match status" value="1"/>
</dbReference>
<dbReference type="GO" id="GO:0042744">
    <property type="term" value="P:hydrogen peroxide catabolic process"/>
    <property type="evidence" value="ECO:0007669"/>
    <property type="project" value="TreeGrafter"/>
</dbReference>
<keyword evidence="18" id="KW-1185">Reference proteome</keyword>
<evidence type="ECO:0000256" key="6">
    <source>
        <dbReference type="ARBA" id="ARBA00022617"/>
    </source>
</evidence>
<keyword evidence="11" id="KW-0496">Mitochondrion</keyword>
<dbReference type="AlphaFoldDB" id="A0A3N4JAG0"/>
<feature type="compositionally biased region" description="Polar residues" evidence="15">
    <location>
        <begin position="28"/>
        <end position="44"/>
    </location>
</feature>
<comment type="catalytic activity">
    <reaction evidence="13">
        <text>2 Fe(II)-[cytochrome c] + H2O2 + 2 H(+) = 2 Fe(III)-[cytochrome c] + 2 H2O</text>
        <dbReference type="Rhea" id="RHEA:16581"/>
        <dbReference type="Rhea" id="RHEA-COMP:10350"/>
        <dbReference type="Rhea" id="RHEA-COMP:14399"/>
        <dbReference type="ChEBI" id="CHEBI:15377"/>
        <dbReference type="ChEBI" id="CHEBI:15378"/>
        <dbReference type="ChEBI" id="CHEBI:16240"/>
        <dbReference type="ChEBI" id="CHEBI:29033"/>
        <dbReference type="ChEBI" id="CHEBI:29034"/>
        <dbReference type="EC" id="1.11.1.5"/>
    </reaction>
</comment>
<evidence type="ECO:0000256" key="9">
    <source>
        <dbReference type="ARBA" id="ARBA00023002"/>
    </source>
</evidence>
<evidence type="ECO:0000256" key="13">
    <source>
        <dbReference type="ARBA" id="ARBA00049265"/>
    </source>
</evidence>
<comment type="similarity">
    <text evidence="4">Belongs to the peroxidase family. Cytochrome c peroxidase subfamily.</text>
</comment>
<dbReference type="EMBL" id="ML120514">
    <property type="protein sequence ID" value="RPA90804.1"/>
    <property type="molecule type" value="Genomic_DNA"/>
</dbReference>
<evidence type="ECO:0000313" key="17">
    <source>
        <dbReference type="EMBL" id="RPA90804.1"/>
    </source>
</evidence>
<dbReference type="PROSITE" id="PS00435">
    <property type="entry name" value="PEROXIDASE_1"/>
    <property type="match status" value="1"/>
</dbReference>
<dbReference type="GO" id="GO:0046872">
    <property type="term" value="F:metal ion binding"/>
    <property type="evidence" value="ECO:0007669"/>
    <property type="project" value="UniProtKB-UniRule"/>
</dbReference>
<dbReference type="STRING" id="1336337.A0A3N4JAG0"/>
<dbReference type="InterPro" id="IPR010255">
    <property type="entry name" value="Haem_peroxidase_sf"/>
</dbReference>
<dbReference type="CDD" id="cd00691">
    <property type="entry name" value="ascorbate_peroxidase"/>
    <property type="match status" value="1"/>
</dbReference>
<sequence>MASVARTLTRASKQASFSFTPLRRNITTATRARPTTSITASTKQTGRRSYASGGSPSGGSSKIVIPLSLGLIGAAGYYAYSNNLLASAFASAQASGLKTGGVFTPTKDDFQKVYNDVAELLENNEYDDGSYGPVVVRLGWHASGTYDKDTKTGGSNGATMRFAPESDHGANAGLKTARDLLEGIKQKHHWITYSDLWTLAAVAAIQEMGGPKIPWRPGRKDGDVSACTPDGRLPDASKDQKHIRAIFYRMGFNDQEIVALSGAHALGRCHTDRSGFDGPWTFSPTMLTNDYYKLLLEEKWSWKKWNGPKQFEDVSTKSLMMLPTDMALIKDKEFRKHVERYAKDNDLFFKDFADAFGRLLELGVPFEKEEKFIFKSTSD</sequence>
<dbReference type="GO" id="GO:0034599">
    <property type="term" value="P:cellular response to oxidative stress"/>
    <property type="evidence" value="ECO:0007669"/>
    <property type="project" value="InterPro"/>
</dbReference>
<dbReference type="FunFam" id="1.10.520.10:FF:000005">
    <property type="entry name" value="Cytochrome c peroxidase"/>
    <property type="match status" value="1"/>
</dbReference>
<proteinExistence type="inferred from homology"/>
<dbReference type="PROSITE" id="PS50873">
    <property type="entry name" value="PEROXIDASE_4"/>
    <property type="match status" value="1"/>
</dbReference>
<keyword evidence="9 14" id="KW-0560">Oxidoreductase</keyword>
<dbReference type="PANTHER" id="PTHR31356:SF58">
    <property type="entry name" value="CYTOCHROME C PEROXIDASE, MITOCHONDRIAL"/>
    <property type="match status" value="1"/>
</dbReference>
<evidence type="ECO:0000256" key="15">
    <source>
        <dbReference type="SAM" id="MobiDB-lite"/>
    </source>
</evidence>
<dbReference type="GO" id="GO:0005758">
    <property type="term" value="C:mitochondrial intermembrane space"/>
    <property type="evidence" value="ECO:0007669"/>
    <property type="project" value="UniProtKB-SubCell"/>
</dbReference>
<dbReference type="InterPro" id="IPR002016">
    <property type="entry name" value="Haem_peroxidase"/>
</dbReference>
<dbReference type="PROSITE" id="PS00436">
    <property type="entry name" value="PEROXIDASE_2"/>
    <property type="match status" value="1"/>
</dbReference>
<feature type="domain" description="Plant heme peroxidase family profile" evidence="16">
    <location>
        <begin position="174"/>
        <end position="379"/>
    </location>
</feature>
<keyword evidence="5 14" id="KW-0575">Peroxidase</keyword>
<dbReference type="InterPro" id="IPR044831">
    <property type="entry name" value="Ccp1-like"/>
</dbReference>
<comment type="function">
    <text evidence="1">Destroys radicals which are normally produced within the cells and which are toxic to biological systems.</text>
</comment>
<dbReference type="InterPro" id="IPR002207">
    <property type="entry name" value="Peroxidase_I"/>
</dbReference>
<dbReference type="GO" id="GO:0005759">
    <property type="term" value="C:mitochondrial matrix"/>
    <property type="evidence" value="ECO:0007669"/>
    <property type="project" value="UniProtKB-SubCell"/>
</dbReference>
<name>A0A3N4JAG0_9PEZI</name>
<evidence type="ECO:0000256" key="7">
    <source>
        <dbReference type="ARBA" id="ARBA00022723"/>
    </source>
</evidence>
<evidence type="ECO:0000259" key="16">
    <source>
        <dbReference type="PROSITE" id="PS50873"/>
    </source>
</evidence>
<evidence type="ECO:0000256" key="2">
    <source>
        <dbReference type="ARBA" id="ARBA00004305"/>
    </source>
</evidence>
<comment type="subcellular location">
    <subcellularLocation>
        <location evidence="3">Mitochondrion intermembrane space</location>
    </subcellularLocation>
    <subcellularLocation>
        <location evidence="2">Mitochondrion matrix</location>
    </subcellularLocation>
</comment>
<organism evidence="17 18">
    <name type="scientific">Choiromyces venosus 120613-1</name>
    <dbReference type="NCBI Taxonomy" id="1336337"/>
    <lineage>
        <taxon>Eukaryota</taxon>
        <taxon>Fungi</taxon>
        <taxon>Dikarya</taxon>
        <taxon>Ascomycota</taxon>
        <taxon>Pezizomycotina</taxon>
        <taxon>Pezizomycetes</taxon>
        <taxon>Pezizales</taxon>
        <taxon>Tuberaceae</taxon>
        <taxon>Choiromyces</taxon>
    </lineage>
</organism>
<gene>
    <name evidence="17" type="ORF">L873DRAFT_1716637</name>
</gene>
<evidence type="ECO:0000256" key="14">
    <source>
        <dbReference type="RuleBase" id="RU363051"/>
    </source>
</evidence>
<evidence type="ECO:0000256" key="1">
    <source>
        <dbReference type="ARBA" id="ARBA00003917"/>
    </source>
</evidence>
<dbReference type="PRINTS" id="PR00458">
    <property type="entry name" value="PEROXIDASE"/>
</dbReference>